<dbReference type="AlphaFoldDB" id="A0AAV1C0D4"/>
<proteinExistence type="predicted"/>
<evidence type="ECO:0000313" key="4">
    <source>
        <dbReference type="Proteomes" id="UP001161247"/>
    </source>
</evidence>
<keyword evidence="1" id="KW-0175">Coiled coil</keyword>
<gene>
    <name evidence="3" type="ORF">OLC1_LOCUS1135</name>
</gene>
<feature type="compositionally biased region" description="Basic residues" evidence="2">
    <location>
        <begin position="1"/>
        <end position="10"/>
    </location>
</feature>
<feature type="coiled-coil region" evidence="1">
    <location>
        <begin position="68"/>
        <end position="95"/>
    </location>
</feature>
<dbReference type="PANTHER" id="PTHR36385:SF1">
    <property type="entry name" value="OS07G0562900 PROTEIN"/>
    <property type="match status" value="1"/>
</dbReference>
<evidence type="ECO:0000313" key="3">
    <source>
        <dbReference type="EMBL" id="CAI9088593.1"/>
    </source>
</evidence>
<keyword evidence="4" id="KW-1185">Reference proteome</keyword>
<feature type="region of interest" description="Disordered" evidence="2">
    <location>
        <begin position="1"/>
        <end position="21"/>
    </location>
</feature>
<evidence type="ECO:0000256" key="1">
    <source>
        <dbReference type="SAM" id="Coils"/>
    </source>
</evidence>
<name>A0AAV1C0D4_OLDCO</name>
<dbReference type="PANTHER" id="PTHR36385">
    <property type="entry name" value="OS07G0562900 PROTEIN"/>
    <property type="match status" value="1"/>
</dbReference>
<evidence type="ECO:0000256" key="2">
    <source>
        <dbReference type="SAM" id="MobiDB-lite"/>
    </source>
</evidence>
<dbReference type="EMBL" id="OX459118">
    <property type="protein sequence ID" value="CAI9088593.1"/>
    <property type="molecule type" value="Genomic_DNA"/>
</dbReference>
<reference evidence="3" key="1">
    <citation type="submission" date="2023-03" db="EMBL/GenBank/DDBJ databases">
        <authorList>
            <person name="Julca I."/>
        </authorList>
    </citation>
    <scope>NUCLEOTIDE SEQUENCE</scope>
</reference>
<protein>
    <submittedName>
        <fullName evidence="3">OLC1v1022969C1</fullName>
    </submittedName>
</protein>
<dbReference type="Proteomes" id="UP001161247">
    <property type="component" value="Chromosome 1"/>
</dbReference>
<sequence length="100" mass="11202">MAKNRNKKRKSENGSAAMDLTSDYTVVSAPEAMDTSEVAVRKSAVGLHGKKKGVQMKRAKNVRKMKAVAKALSKMEQEEEKMSKIENKMLRIKSAKKLYD</sequence>
<accession>A0AAV1C0D4</accession>
<organism evidence="3 4">
    <name type="scientific">Oldenlandia corymbosa var. corymbosa</name>
    <dbReference type="NCBI Taxonomy" id="529605"/>
    <lineage>
        <taxon>Eukaryota</taxon>
        <taxon>Viridiplantae</taxon>
        <taxon>Streptophyta</taxon>
        <taxon>Embryophyta</taxon>
        <taxon>Tracheophyta</taxon>
        <taxon>Spermatophyta</taxon>
        <taxon>Magnoliopsida</taxon>
        <taxon>eudicotyledons</taxon>
        <taxon>Gunneridae</taxon>
        <taxon>Pentapetalae</taxon>
        <taxon>asterids</taxon>
        <taxon>lamiids</taxon>
        <taxon>Gentianales</taxon>
        <taxon>Rubiaceae</taxon>
        <taxon>Rubioideae</taxon>
        <taxon>Spermacoceae</taxon>
        <taxon>Hedyotis-Oldenlandia complex</taxon>
        <taxon>Oldenlandia</taxon>
    </lineage>
</organism>